<dbReference type="Gene3D" id="3.30.360.20">
    <property type="entry name" value="RNA 3'-terminal phosphate cyclase, insert domain"/>
    <property type="match status" value="1"/>
</dbReference>
<dbReference type="InterPro" id="IPR023797">
    <property type="entry name" value="RNA3'_phos_cyclase_dom"/>
</dbReference>
<evidence type="ECO:0000313" key="9">
    <source>
        <dbReference type="EMBL" id="VDN64749.1"/>
    </source>
</evidence>
<dbReference type="InterPro" id="IPR037136">
    <property type="entry name" value="RNA3'_phos_cyclase_dom_sf"/>
</dbReference>
<feature type="domain" description="RNA 3'-terminal phosphate cyclase insert" evidence="8">
    <location>
        <begin position="184"/>
        <end position="272"/>
    </location>
</feature>
<gene>
    <name evidence="5 9" type="primary">rtcA</name>
    <name evidence="9" type="ORF">POT9AD_3774</name>
</gene>
<comment type="subcellular location">
    <subcellularLocation>
        <location evidence="5">Cytoplasm</location>
    </subcellularLocation>
</comment>
<dbReference type="PROSITE" id="PS01287">
    <property type="entry name" value="RTC"/>
    <property type="match status" value="1"/>
</dbReference>
<keyword evidence="3 5" id="KW-0547">Nucleotide-binding</keyword>
<dbReference type="GO" id="GO:0006396">
    <property type="term" value="P:RNA processing"/>
    <property type="evidence" value="ECO:0007669"/>
    <property type="project" value="UniProtKB-UniRule"/>
</dbReference>
<dbReference type="SUPFAM" id="SSF55205">
    <property type="entry name" value="EPT/RTPC-like"/>
    <property type="match status" value="1"/>
</dbReference>
<evidence type="ECO:0000256" key="5">
    <source>
        <dbReference type="HAMAP-Rule" id="MF_00200"/>
    </source>
</evidence>
<dbReference type="NCBIfam" id="NF003246">
    <property type="entry name" value="PRK04204.1-2"/>
    <property type="match status" value="1"/>
</dbReference>
<feature type="domain" description="RNA 3'-terminal phosphate cyclase" evidence="7">
    <location>
        <begin position="13"/>
        <end position="325"/>
    </location>
</feature>
<dbReference type="OrthoDB" id="9789235at2"/>
<keyword evidence="5" id="KW-0067">ATP-binding</keyword>
<dbReference type="CDD" id="cd00874">
    <property type="entry name" value="RNA_Cyclase_Class_II"/>
    <property type="match status" value="1"/>
</dbReference>
<organism evidence="9">
    <name type="scientific">Ectopseudomonas oleovorans</name>
    <name type="common">Pseudomonas oleovorans</name>
    <dbReference type="NCBI Taxonomy" id="301"/>
    <lineage>
        <taxon>Bacteria</taxon>
        <taxon>Pseudomonadati</taxon>
        <taxon>Pseudomonadota</taxon>
        <taxon>Gammaproteobacteria</taxon>
        <taxon>Pseudomonadales</taxon>
        <taxon>Pseudomonadaceae</taxon>
        <taxon>Ectopseudomonas</taxon>
    </lineage>
</organism>
<evidence type="ECO:0000259" key="8">
    <source>
        <dbReference type="Pfam" id="PF05189"/>
    </source>
</evidence>
<dbReference type="InterPro" id="IPR036553">
    <property type="entry name" value="RPTC_insert"/>
</dbReference>
<comment type="function">
    <text evidence="5">Catalyzes the conversion of 3'-phosphate to a 2',3'-cyclic phosphodiester at the end of RNA. The mechanism of action of the enzyme occurs in 3 steps: (A) adenylation of the enzyme by ATP; (B) transfer of adenylate to an RNA-N3'P to produce RNA-N3'PP5'A; (C) and attack of the adjacent 2'-hydroxyl on the 3'-phosphorus in the diester linkage to produce the cyclic end product. The biological role of this enzyme is unknown but it is likely to function in some aspects of cellular RNA processing.</text>
</comment>
<dbReference type="GO" id="GO:0005737">
    <property type="term" value="C:cytoplasm"/>
    <property type="evidence" value="ECO:0007669"/>
    <property type="project" value="UniProtKB-SubCell"/>
</dbReference>
<keyword evidence="2 5" id="KW-0436">Ligase</keyword>
<evidence type="ECO:0000256" key="6">
    <source>
        <dbReference type="NCBIfam" id="TIGR03399"/>
    </source>
</evidence>
<evidence type="ECO:0000256" key="4">
    <source>
        <dbReference type="ARBA" id="ARBA00024481"/>
    </source>
</evidence>
<dbReference type="GO" id="GO:0003963">
    <property type="term" value="F:RNA-3'-phosphate cyclase activity"/>
    <property type="evidence" value="ECO:0007669"/>
    <property type="project" value="UniProtKB-UniRule"/>
</dbReference>
<dbReference type="InterPro" id="IPR017770">
    <property type="entry name" value="RNA3'_term_phos_cyc_type_1"/>
</dbReference>
<evidence type="ECO:0000256" key="2">
    <source>
        <dbReference type="ARBA" id="ARBA00022598"/>
    </source>
</evidence>
<dbReference type="NCBIfam" id="NF003247">
    <property type="entry name" value="PRK04204.1-3"/>
    <property type="match status" value="1"/>
</dbReference>
<dbReference type="SUPFAM" id="SSF52913">
    <property type="entry name" value="RNA 3'-terminal phosphate cyclase, RPTC, insert domain"/>
    <property type="match status" value="1"/>
</dbReference>
<dbReference type="Pfam" id="PF01137">
    <property type="entry name" value="RTC"/>
    <property type="match status" value="1"/>
</dbReference>
<evidence type="ECO:0000256" key="3">
    <source>
        <dbReference type="ARBA" id="ARBA00022741"/>
    </source>
</evidence>
<dbReference type="EMBL" id="LR130779">
    <property type="protein sequence ID" value="VDN64749.1"/>
    <property type="molecule type" value="Genomic_DNA"/>
</dbReference>
<dbReference type="PANTHER" id="PTHR11096:SF0">
    <property type="entry name" value="RNA 3'-TERMINAL PHOSPHATE CYCLASE"/>
    <property type="match status" value="1"/>
</dbReference>
<dbReference type="PANTHER" id="PTHR11096">
    <property type="entry name" value="RNA 3' TERMINAL PHOSPHATE CYCLASE"/>
    <property type="match status" value="1"/>
</dbReference>
<dbReference type="InterPro" id="IPR013792">
    <property type="entry name" value="RNA3'P_cycl/enolpyr_Trfase_a/b"/>
</dbReference>
<dbReference type="InterPro" id="IPR000228">
    <property type="entry name" value="RNA3'_term_phos_cyc"/>
</dbReference>
<sequence>MNTDFLELDGAIGGGQILRSALSLSMLTGQPFRIHNIRAKRSRPGLLRQHLTAVNAAAQICSANTCGVELGSQSLSFVPGPIRGGDYRFAIGTAGSCSLVLQTLLPALLQADAPSRIHLSGGTHNPLAPPFEFLAHSWLPLLQRMGAQVELQLLRHGFVPAGGGELALQITPGTLQPLHLRGPGERLGQQARALLADVPGHVAERELARVGKRLKWPAEDLKGVWLERDIGPGNILLLEVTCSDVTAVFSSVGQTSVRAEQVADQAIEQARTWLGSGAAVEEHLADQLLLPLAMAGAGSFTTPHVSEHLSSNIEVIQRFLDIDIRCCKSERNVQVQVLRR</sequence>
<keyword evidence="5" id="KW-0963">Cytoplasm</keyword>
<dbReference type="Gene3D" id="3.65.10.20">
    <property type="entry name" value="RNA 3'-terminal phosphate cyclase domain"/>
    <property type="match status" value="1"/>
</dbReference>
<evidence type="ECO:0000256" key="1">
    <source>
        <dbReference type="ARBA" id="ARBA00009206"/>
    </source>
</evidence>
<dbReference type="HAMAP" id="MF_00200">
    <property type="entry name" value="RTC"/>
    <property type="match status" value="1"/>
</dbReference>
<evidence type="ECO:0000259" key="7">
    <source>
        <dbReference type="Pfam" id="PF01137"/>
    </source>
</evidence>
<dbReference type="EC" id="6.5.1.4" evidence="5 6"/>
<proteinExistence type="inferred from homology"/>
<comment type="similarity">
    <text evidence="1 5">Belongs to the RNA 3'-terminal cyclase family. Type 1 subfamily.</text>
</comment>
<feature type="active site" description="Tele-AMP-histidine intermediate" evidence="5">
    <location>
        <position position="308"/>
    </location>
</feature>
<dbReference type="InterPro" id="IPR013791">
    <property type="entry name" value="RNA3'-term_phos_cycl_insert"/>
</dbReference>
<dbReference type="PIRSF" id="PIRSF005378">
    <property type="entry name" value="RNA3'_term_phos_cycl_euk"/>
    <property type="match status" value="1"/>
</dbReference>
<reference evidence="9" key="1">
    <citation type="submission" date="2018-11" db="EMBL/GenBank/DDBJ databases">
        <authorList>
            <consortium name="Genoscope - CEA"/>
            <person name="William W."/>
        </authorList>
    </citation>
    <scope>NUCLEOTIDE SEQUENCE [LARGE SCALE GENOMIC DNA]</scope>
    <source>
        <strain evidence="9">T9AD</strain>
    </source>
</reference>
<dbReference type="NCBIfam" id="TIGR03399">
    <property type="entry name" value="RNA_3prim_cycl"/>
    <property type="match status" value="1"/>
</dbReference>
<comment type="catalytic activity">
    <reaction evidence="4 5">
        <text>a 3'-end 3'-phospho-ribonucleotide-RNA + ATP = a 3'-end 2',3'-cyclophospho-ribonucleotide-RNA + AMP + diphosphate</text>
        <dbReference type="Rhea" id="RHEA:23976"/>
        <dbReference type="Rhea" id="RHEA-COMP:10463"/>
        <dbReference type="Rhea" id="RHEA-COMP:10464"/>
        <dbReference type="ChEBI" id="CHEBI:30616"/>
        <dbReference type="ChEBI" id="CHEBI:33019"/>
        <dbReference type="ChEBI" id="CHEBI:83062"/>
        <dbReference type="ChEBI" id="CHEBI:83064"/>
        <dbReference type="ChEBI" id="CHEBI:456215"/>
        <dbReference type="EC" id="6.5.1.4"/>
    </reaction>
</comment>
<name>A0A653B848_ECTOL</name>
<feature type="binding site" evidence="5">
    <location>
        <begin position="283"/>
        <end position="287"/>
    </location>
    <ligand>
        <name>ATP</name>
        <dbReference type="ChEBI" id="CHEBI:30616"/>
    </ligand>
</feature>
<accession>A0A653B848</accession>
<protein>
    <recommendedName>
        <fullName evidence="5 6">RNA 3'-terminal phosphate cyclase</fullName>
        <shortName evidence="5">RNA cyclase</shortName>
        <shortName evidence="5">RNA-3'-phosphate cyclase</shortName>
        <ecNumber evidence="5 6">6.5.1.4</ecNumber>
    </recommendedName>
</protein>
<dbReference type="Pfam" id="PF05189">
    <property type="entry name" value="RTC_insert"/>
    <property type="match status" value="1"/>
</dbReference>
<dbReference type="InterPro" id="IPR020719">
    <property type="entry name" value="RNA3'_term_phos_cycl-like_CS"/>
</dbReference>
<dbReference type="AlphaFoldDB" id="A0A653B848"/>
<feature type="binding site" evidence="5">
    <location>
        <position position="102"/>
    </location>
    <ligand>
        <name>ATP</name>
        <dbReference type="ChEBI" id="CHEBI:30616"/>
    </ligand>
</feature>
<dbReference type="GO" id="GO:0005524">
    <property type="term" value="F:ATP binding"/>
    <property type="evidence" value="ECO:0007669"/>
    <property type="project" value="UniProtKB-KW"/>
</dbReference>